<keyword evidence="2 5" id="KW-0812">Transmembrane</keyword>
<dbReference type="InterPro" id="IPR038665">
    <property type="entry name" value="Voltage-dep_anion_channel_sf"/>
</dbReference>
<protein>
    <submittedName>
        <fullName evidence="6">C4-dicarboxylate ABC transporter</fullName>
    </submittedName>
</protein>
<name>A0A418VN92_9PROT</name>
<dbReference type="AlphaFoldDB" id="A0A418VN92"/>
<feature type="transmembrane region" description="Helical" evidence="5">
    <location>
        <begin position="176"/>
        <end position="195"/>
    </location>
</feature>
<dbReference type="PANTHER" id="PTHR37955:SF1">
    <property type="entry name" value="DEP DOMAIN-CONTAINING PROTEIN"/>
    <property type="match status" value="1"/>
</dbReference>
<keyword evidence="4 5" id="KW-0472">Membrane</keyword>
<feature type="transmembrane region" description="Helical" evidence="5">
    <location>
        <begin position="91"/>
        <end position="110"/>
    </location>
</feature>
<dbReference type="InterPro" id="IPR004695">
    <property type="entry name" value="SLAC1/Mae1/Ssu1/TehA"/>
</dbReference>
<dbReference type="Proteomes" id="UP000283458">
    <property type="component" value="Unassembled WGS sequence"/>
</dbReference>
<evidence type="ECO:0000256" key="5">
    <source>
        <dbReference type="SAM" id="Phobius"/>
    </source>
</evidence>
<comment type="subcellular location">
    <subcellularLocation>
        <location evidence="1">Membrane</location>
        <topology evidence="1">Multi-pass membrane protein</topology>
    </subcellularLocation>
</comment>
<feature type="transmembrane region" description="Helical" evidence="5">
    <location>
        <begin position="264"/>
        <end position="283"/>
    </location>
</feature>
<comment type="caution">
    <text evidence="6">The sequence shown here is derived from an EMBL/GenBank/DDBJ whole genome shotgun (WGS) entry which is preliminary data.</text>
</comment>
<sequence>MTAAASHTAAPPTARLRDFPVSFFSTVMGLSGLTLAAQRLEAMRTLPSGTGALLFAATIGVFAILATAYLAKAIRHPDAVLAEWRHPIRICFFPTITISAILLGTAALPVDAELSFLLWAAGAAGHLVLTVMVITAWIEHSRFEVVHMNPAWFIPVVGNILAPLAGLRHAPAELSWFYFSIGMVFWLPLLTIILYRLFFHSPLPGRLAPTLFILLAPPSVGFVSYVGLSGGIDTFARMLYFSAAFFFLLMLPQIRNFARLSFTLSWWAYSFPLAAFTVATLVMGERSGIRLYGWAGMLLFGLTALLVGGLALRTLQGVLRRELCRPEH</sequence>
<evidence type="ECO:0000313" key="7">
    <source>
        <dbReference type="Proteomes" id="UP000283458"/>
    </source>
</evidence>
<feature type="transmembrane region" description="Helical" evidence="5">
    <location>
        <begin position="21"/>
        <end position="40"/>
    </location>
</feature>
<feature type="transmembrane region" description="Helical" evidence="5">
    <location>
        <begin position="207"/>
        <end position="228"/>
    </location>
</feature>
<evidence type="ECO:0000256" key="3">
    <source>
        <dbReference type="ARBA" id="ARBA00022989"/>
    </source>
</evidence>
<evidence type="ECO:0000313" key="6">
    <source>
        <dbReference type="EMBL" id="RJF77640.1"/>
    </source>
</evidence>
<dbReference type="GO" id="GO:0005886">
    <property type="term" value="C:plasma membrane"/>
    <property type="evidence" value="ECO:0007669"/>
    <property type="project" value="TreeGrafter"/>
</dbReference>
<reference evidence="6 7" key="1">
    <citation type="submission" date="2018-09" db="EMBL/GenBank/DDBJ databases">
        <authorList>
            <person name="Zhu H."/>
        </authorList>
    </citation>
    <scope>NUCLEOTIDE SEQUENCE [LARGE SCALE GENOMIC DNA]</scope>
    <source>
        <strain evidence="6 7">K2W22B-5</strain>
    </source>
</reference>
<dbReference type="Gene3D" id="1.50.10.150">
    <property type="entry name" value="Voltage-dependent anion channel"/>
    <property type="match status" value="1"/>
</dbReference>
<dbReference type="EMBL" id="QYUL01000005">
    <property type="protein sequence ID" value="RJF77640.1"/>
    <property type="molecule type" value="Genomic_DNA"/>
</dbReference>
<feature type="transmembrane region" description="Helical" evidence="5">
    <location>
        <begin position="116"/>
        <end position="138"/>
    </location>
</feature>
<dbReference type="Pfam" id="PF03595">
    <property type="entry name" value="SLAC1"/>
    <property type="match status" value="1"/>
</dbReference>
<feature type="transmembrane region" description="Helical" evidence="5">
    <location>
        <begin position="289"/>
        <end position="312"/>
    </location>
</feature>
<dbReference type="InterPro" id="IPR052951">
    <property type="entry name" value="Tellurite_res_ion_channel"/>
</dbReference>
<evidence type="ECO:0000256" key="1">
    <source>
        <dbReference type="ARBA" id="ARBA00004141"/>
    </source>
</evidence>
<proteinExistence type="predicted"/>
<dbReference type="CDD" id="cd09323">
    <property type="entry name" value="TDT_SLAC1_like"/>
    <property type="match status" value="1"/>
</dbReference>
<feature type="transmembrane region" description="Helical" evidence="5">
    <location>
        <begin position="150"/>
        <end position="170"/>
    </location>
</feature>
<organism evidence="6 7">
    <name type="scientific">Azospirillum cavernae</name>
    <dbReference type="NCBI Taxonomy" id="2320860"/>
    <lineage>
        <taxon>Bacteria</taxon>
        <taxon>Pseudomonadati</taxon>
        <taxon>Pseudomonadota</taxon>
        <taxon>Alphaproteobacteria</taxon>
        <taxon>Rhodospirillales</taxon>
        <taxon>Azospirillaceae</taxon>
        <taxon>Azospirillum</taxon>
    </lineage>
</organism>
<accession>A0A418VN92</accession>
<evidence type="ECO:0000256" key="2">
    <source>
        <dbReference type="ARBA" id="ARBA00022692"/>
    </source>
</evidence>
<gene>
    <name evidence="6" type="ORF">D3877_27590</name>
</gene>
<feature type="transmembrane region" description="Helical" evidence="5">
    <location>
        <begin position="234"/>
        <end position="252"/>
    </location>
</feature>
<dbReference type="PANTHER" id="PTHR37955">
    <property type="entry name" value="TELLURITE RESISTANCE PROTEIN TEHA"/>
    <property type="match status" value="1"/>
</dbReference>
<feature type="transmembrane region" description="Helical" evidence="5">
    <location>
        <begin position="52"/>
        <end position="71"/>
    </location>
</feature>
<evidence type="ECO:0000256" key="4">
    <source>
        <dbReference type="ARBA" id="ARBA00023136"/>
    </source>
</evidence>
<keyword evidence="3 5" id="KW-1133">Transmembrane helix</keyword>
<keyword evidence="7" id="KW-1185">Reference proteome</keyword>
<dbReference type="OrthoDB" id="958273at2"/>
<dbReference type="GO" id="GO:0046583">
    <property type="term" value="F:monoatomic cation efflux transmembrane transporter activity"/>
    <property type="evidence" value="ECO:0007669"/>
    <property type="project" value="TreeGrafter"/>
</dbReference>